<name>A0ABS7NWZ0_9NOCA</name>
<dbReference type="GO" id="GO:0004519">
    <property type="term" value="F:endonuclease activity"/>
    <property type="evidence" value="ECO:0007669"/>
    <property type="project" value="UniProtKB-KW"/>
</dbReference>
<organism evidence="8 9">
    <name type="scientific">Rhodococcoides kroppenstedtii</name>
    <dbReference type="NCBI Taxonomy" id="293050"/>
    <lineage>
        <taxon>Bacteria</taxon>
        <taxon>Bacillati</taxon>
        <taxon>Actinomycetota</taxon>
        <taxon>Actinomycetes</taxon>
        <taxon>Mycobacteriales</taxon>
        <taxon>Nocardiaceae</taxon>
        <taxon>Rhodococcoides</taxon>
    </lineage>
</organism>
<dbReference type="NCBIfam" id="TIGR00632">
    <property type="entry name" value="vsr"/>
    <property type="match status" value="1"/>
</dbReference>
<evidence type="ECO:0000256" key="7">
    <source>
        <dbReference type="SAM" id="MobiDB-lite"/>
    </source>
</evidence>
<evidence type="ECO:0000256" key="5">
    <source>
        <dbReference type="ARBA" id="ARBA00023204"/>
    </source>
</evidence>
<keyword evidence="2 8" id="KW-0255">Endonuclease</keyword>
<evidence type="ECO:0000313" key="9">
    <source>
        <dbReference type="Proteomes" id="UP001520140"/>
    </source>
</evidence>
<proteinExistence type="inferred from homology"/>
<gene>
    <name evidence="8" type="ORF">HQ605_13715</name>
</gene>
<dbReference type="Pfam" id="PF03852">
    <property type="entry name" value="Vsr"/>
    <property type="match status" value="1"/>
</dbReference>
<comment type="caution">
    <text evidence="8">The sequence shown here is derived from an EMBL/GenBank/DDBJ whole genome shotgun (WGS) entry which is preliminary data.</text>
</comment>
<evidence type="ECO:0000256" key="3">
    <source>
        <dbReference type="ARBA" id="ARBA00022763"/>
    </source>
</evidence>
<evidence type="ECO:0000313" key="8">
    <source>
        <dbReference type="EMBL" id="MBY6321880.1"/>
    </source>
</evidence>
<dbReference type="EMBL" id="JABUKG010000014">
    <property type="protein sequence ID" value="MBY6321880.1"/>
    <property type="molecule type" value="Genomic_DNA"/>
</dbReference>
<dbReference type="SUPFAM" id="SSF52980">
    <property type="entry name" value="Restriction endonuclease-like"/>
    <property type="match status" value="1"/>
</dbReference>
<keyword evidence="5" id="KW-0234">DNA repair</keyword>
<dbReference type="InterPro" id="IPR004603">
    <property type="entry name" value="DNA_mismatch_endonuc_vsr"/>
</dbReference>
<dbReference type="RefSeq" id="WP_068104153.1">
    <property type="nucleotide sequence ID" value="NZ_JABUKE010000014.1"/>
</dbReference>
<dbReference type="InterPro" id="IPR011335">
    <property type="entry name" value="Restrct_endonuc-II-like"/>
</dbReference>
<comment type="similarity">
    <text evidence="6">Belongs to the Vsr family.</text>
</comment>
<reference evidence="8 9" key="1">
    <citation type="submission" date="2020-06" db="EMBL/GenBank/DDBJ databases">
        <title>Taxonomy, biology and ecology of Rhodococcus bacteria occurring in California pistachio and other woody hosts as revealed by genome sequence analyses.</title>
        <authorList>
            <person name="Gai Y."/>
            <person name="Riely B."/>
        </authorList>
    </citation>
    <scope>NUCLEOTIDE SEQUENCE [LARGE SCALE GENOMIC DNA]</scope>
    <source>
        <strain evidence="8 9">BP-284</strain>
    </source>
</reference>
<dbReference type="CDD" id="cd00221">
    <property type="entry name" value="Vsr"/>
    <property type="match status" value="1"/>
</dbReference>
<accession>A0ABS7NWZ0</accession>
<evidence type="ECO:0000256" key="4">
    <source>
        <dbReference type="ARBA" id="ARBA00022801"/>
    </source>
</evidence>
<keyword evidence="9" id="KW-1185">Reference proteome</keyword>
<dbReference type="Gene3D" id="3.40.960.10">
    <property type="entry name" value="VSR Endonuclease"/>
    <property type="match status" value="1"/>
</dbReference>
<feature type="region of interest" description="Disordered" evidence="7">
    <location>
        <begin position="1"/>
        <end position="24"/>
    </location>
</feature>
<protein>
    <submittedName>
        <fullName evidence="8">Very short patch repair endonuclease</fullName>
    </submittedName>
</protein>
<keyword evidence="3" id="KW-0227">DNA damage</keyword>
<evidence type="ECO:0000256" key="2">
    <source>
        <dbReference type="ARBA" id="ARBA00022759"/>
    </source>
</evidence>
<keyword evidence="4" id="KW-0378">Hydrolase</keyword>
<sequence length="147" mass="16840">MAERPRTDAATSARLSKQRRRDTKPELALRRLLHAAGLRYRVDRAPLPGLRRRADVVFTRARVAVYVDGCFWHSCPVHATHPRNNAQWWADKLAGNVARDRDTDRRLEEAGWTVVRIWEHEDPTAAAEKVVRAVRADEADEPDEPSD</sequence>
<evidence type="ECO:0000256" key="6">
    <source>
        <dbReference type="ARBA" id="ARBA00029466"/>
    </source>
</evidence>
<evidence type="ECO:0000256" key="1">
    <source>
        <dbReference type="ARBA" id="ARBA00022722"/>
    </source>
</evidence>
<dbReference type="Proteomes" id="UP001520140">
    <property type="component" value="Unassembled WGS sequence"/>
</dbReference>
<keyword evidence="1" id="KW-0540">Nuclease</keyword>